<dbReference type="AlphaFoldDB" id="A0A1Y2MRE4"/>
<name>A0A1Y2MRE4_PSEAH</name>
<comment type="caution">
    <text evidence="1">The sequence shown here is derived from an EMBL/GenBank/DDBJ whole genome shotgun (WGS) entry which is preliminary data.</text>
</comment>
<protein>
    <recommendedName>
        <fullName evidence="3">Phytanoyl-CoA dioxygenase (PhyH)</fullName>
    </recommendedName>
</protein>
<reference evidence="1 2" key="1">
    <citation type="submission" date="2016-09" db="EMBL/GenBank/DDBJ databases">
        <title>Pseudonocardia autotrophica DSM535, a candidate organism with high potential of specific P450 cytochromes.</title>
        <authorList>
            <person name="Grumaz C."/>
            <person name="Vainshtein Y."/>
            <person name="Kirstahler P."/>
            <person name="Sohn K."/>
        </authorList>
    </citation>
    <scope>NUCLEOTIDE SEQUENCE [LARGE SCALE GENOMIC DNA]</scope>
    <source>
        <strain evidence="1 2">DSM 535</strain>
    </source>
</reference>
<dbReference type="Gene3D" id="2.60.120.620">
    <property type="entry name" value="q2cbj1_9rhob like domain"/>
    <property type="match status" value="1"/>
</dbReference>
<dbReference type="Proteomes" id="UP000194360">
    <property type="component" value="Unassembled WGS sequence"/>
</dbReference>
<gene>
    <name evidence="1" type="ORF">BG845_04521</name>
</gene>
<keyword evidence="2" id="KW-1185">Reference proteome</keyword>
<evidence type="ECO:0000313" key="2">
    <source>
        <dbReference type="Proteomes" id="UP000194360"/>
    </source>
</evidence>
<evidence type="ECO:0000313" key="1">
    <source>
        <dbReference type="EMBL" id="OSY37701.1"/>
    </source>
</evidence>
<sequence length="301" mass="34085">MPHGRRTPLITVYLNRRIGDDERRELLFGGDFFLYSDIGGADALADHAKDLIGQAFDGLDPERAQYEMDVDEFIRRVEPLKREFTNGQRTKELCRQFATDLGVDPELTYFDIPRLRVIPADQFLTAGVSYNYKAHRDMWYGHPQQLVNYWTPVFPVVGDNVMSMYTDYFDKPVKNGSNQYDYDEWVSKHRTAAAGEKTTDTRPHPLPLEDFESHGEIRIAGQAGDVFMFSSNHLHASAPNTSDVTRFSYDLRTINLDDVRRGRGPRNVDSGATGTTLGDFLRVSDLAPLDADEFSDALSGS</sequence>
<dbReference type="SUPFAM" id="SSF51197">
    <property type="entry name" value="Clavaminate synthase-like"/>
    <property type="match status" value="1"/>
</dbReference>
<dbReference type="EMBL" id="MIGB01000028">
    <property type="protein sequence ID" value="OSY37701.1"/>
    <property type="molecule type" value="Genomic_DNA"/>
</dbReference>
<accession>A0A1Y2MRE4</accession>
<organism evidence="1 2">
    <name type="scientific">Pseudonocardia autotrophica</name>
    <name type="common">Amycolata autotrophica</name>
    <name type="synonym">Nocardia autotrophica</name>
    <dbReference type="NCBI Taxonomy" id="2074"/>
    <lineage>
        <taxon>Bacteria</taxon>
        <taxon>Bacillati</taxon>
        <taxon>Actinomycetota</taxon>
        <taxon>Actinomycetes</taxon>
        <taxon>Pseudonocardiales</taxon>
        <taxon>Pseudonocardiaceae</taxon>
        <taxon>Pseudonocardia</taxon>
    </lineage>
</organism>
<evidence type="ECO:0008006" key="3">
    <source>
        <dbReference type="Google" id="ProtNLM"/>
    </source>
</evidence>
<proteinExistence type="predicted"/>